<name>U2LLM4_TRESO</name>
<dbReference type="Proteomes" id="UP000016412">
    <property type="component" value="Unassembled WGS sequence"/>
</dbReference>
<gene>
    <name evidence="2" type="ORF">HMPREF0860_1606</name>
    <name evidence="1" type="ORF">HMPREF1325_1342</name>
</gene>
<dbReference type="EMBL" id="AUZJ01000005">
    <property type="protein sequence ID" value="ERF61794.1"/>
    <property type="molecule type" value="Genomic_DNA"/>
</dbReference>
<dbReference type="OrthoDB" id="363350at2"/>
<keyword evidence="4" id="KW-1185">Reference proteome</keyword>
<comment type="caution">
    <text evidence="1">The sequence shown here is derived from an EMBL/GenBank/DDBJ whole genome shotgun (WGS) entry which is preliminary data.</text>
</comment>
<dbReference type="eggNOG" id="ENOG5031NJ6">
    <property type="taxonomic scope" value="Bacteria"/>
</dbReference>
<evidence type="ECO:0000313" key="4">
    <source>
        <dbReference type="Proteomes" id="UP000016646"/>
    </source>
</evidence>
<sequence>MNASFEKLAQQHGRYSLPYLIKLHDDKNMIVMRFVNDVKSVTFNGDVYTAGTFSYKPNASEQGFTGGGTLEISVQGNAVIDLIETHREVRLEVVGCIMQDGNIAELKSFRHHYGKVKTDRATAKFTFEKDDRLSMTFPALIWSAFNNRGNS</sequence>
<evidence type="ECO:0000313" key="2">
    <source>
        <dbReference type="EMBL" id="ERK05131.1"/>
    </source>
</evidence>
<organism evidence="1 3">
    <name type="scientific">Treponema socranskii subsp. socranskii VPI DR56BR1116 = ATCC 35536</name>
    <dbReference type="NCBI Taxonomy" id="1125725"/>
    <lineage>
        <taxon>Bacteria</taxon>
        <taxon>Pseudomonadati</taxon>
        <taxon>Spirochaetota</taxon>
        <taxon>Spirochaetia</taxon>
        <taxon>Spirochaetales</taxon>
        <taxon>Treponemataceae</taxon>
        <taxon>Treponema</taxon>
    </lineage>
</organism>
<evidence type="ECO:0000313" key="3">
    <source>
        <dbReference type="Proteomes" id="UP000016412"/>
    </source>
</evidence>
<dbReference type="RefSeq" id="WP_021329340.1">
    <property type="nucleotide sequence ID" value="NZ_AUZJ01000005.1"/>
</dbReference>
<reference evidence="3 4" key="1">
    <citation type="submission" date="2013-08" db="EMBL/GenBank/DDBJ databases">
        <authorList>
            <person name="Durkin A.S."/>
            <person name="Haft D.R."/>
            <person name="McCorrison J."/>
            <person name="Torralba M."/>
            <person name="Gillis M."/>
            <person name="Haft D.H."/>
            <person name="Methe B."/>
            <person name="Sutton G."/>
            <person name="Nelson K.E."/>
        </authorList>
    </citation>
    <scope>NUCLEOTIDE SEQUENCE [LARGE SCALE GENOMIC DNA]</scope>
    <source>
        <strain evidence="2 4">ATCC 35536</strain>
        <strain evidence="1 3">VPI DR56BR1116</strain>
    </source>
</reference>
<protein>
    <submittedName>
        <fullName evidence="1">Uncharacterized protein</fullName>
    </submittedName>
</protein>
<dbReference type="PATRIC" id="fig|1125725.3.peg.226"/>
<evidence type="ECO:0000313" key="1">
    <source>
        <dbReference type="EMBL" id="ERF61794.1"/>
    </source>
</evidence>
<accession>U2LLM4</accession>
<proteinExistence type="predicted"/>
<dbReference type="STRING" id="1125725.HMPREF1325_1342"/>
<dbReference type="EMBL" id="AVQI01000002">
    <property type="protein sequence ID" value="ERK05131.1"/>
    <property type="molecule type" value="Genomic_DNA"/>
</dbReference>
<dbReference type="Proteomes" id="UP000016646">
    <property type="component" value="Unassembled WGS sequence"/>
</dbReference>
<dbReference type="AlphaFoldDB" id="U2LLM4"/>